<reference evidence="2" key="1">
    <citation type="journal article" date="2013" name="J. Plant Res.">
        <title>Effect of fungi and light on seed germination of three Opuntia species from semiarid lands of central Mexico.</title>
        <authorList>
            <person name="Delgado-Sanchez P."/>
            <person name="Jimenez-Bremont J.F."/>
            <person name="Guerrero-Gonzalez Mde L."/>
            <person name="Flores J."/>
        </authorList>
    </citation>
    <scope>NUCLEOTIDE SEQUENCE</scope>
    <source>
        <tissue evidence="2">Cladode</tissue>
    </source>
</reference>
<sequence>MQVLSESYPDSGVYAMRHLEMYMGDVDKWNPGFKKFNEGLLKKLRVKYCYSMISSEENVIRLQIMDKVKAYYDSMRKEEQHTKQPQRRQSERLKDKAVE</sequence>
<protein>
    <submittedName>
        <fullName evidence="2">Uncharacterized protein</fullName>
    </submittedName>
</protein>
<proteinExistence type="predicted"/>
<feature type="region of interest" description="Disordered" evidence="1">
    <location>
        <begin position="75"/>
        <end position="99"/>
    </location>
</feature>
<dbReference type="EMBL" id="GISG01212197">
    <property type="protein sequence ID" value="MBA4661410.1"/>
    <property type="molecule type" value="Transcribed_RNA"/>
</dbReference>
<accession>A0A7C9A9N8</accession>
<reference evidence="2" key="2">
    <citation type="submission" date="2020-07" db="EMBL/GenBank/DDBJ databases">
        <authorList>
            <person name="Vera ALvarez R."/>
            <person name="Arias-Moreno D.M."/>
            <person name="Jimenez-Jacinto V."/>
            <person name="Jimenez-Bremont J.F."/>
            <person name="Swaminathan K."/>
            <person name="Moose S.P."/>
            <person name="Guerrero-Gonzalez M.L."/>
            <person name="Marino-Ramirez L."/>
            <person name="Landsman D."/>
            <person name="Rodriguez-Kessler M."/>
            <person name="Delgado-Sanchez P."/>
        </authorList>
    </citation>
    <scope>NUCLEOTIDE SEQUENCE</scope>
    <source>
        <tissue evidence="2">Cladode</tissue>
    </source>
</reference>
<evidence type="ECO:0000313" key="2">
    <source>
        <dbReference type="EMBL" id="MBA4661410.1"/>
    </source>
</evidence>
<organism evidence="2">
    <name type="scientific">Opuntia streptacantha</name>
    <name type="common">Prickly pear cactus</name>
    <name type="synonym">Opuntia cardona</name>
    <dbReference type="NCBI Taxonomy" id="393608"/>
    <lineage>
        <taxon>Eukaryota</taxon>
        <taxon>Viridiplantae</taxon>
        <taxon>Streptophyta</taxon>
        <taxon>Embryophyta</taxon>
        <taxon>Tracheophyta</taxon>
        <taxon>Spermatophyta</taxon>
        <taxon>Magnoliopsida</taxon>
        <taxon>eudicotyledons</taxon>
        <taxon>Gunneridae</taxon>
        <taxon>Pentapetalae</taxon>
        <taxon>Caryophyllales</taxon>
        <taxon>Cactineae</taxon>
        <taxon>Cactaceae</taxon>
        <taxon>Opuntioideae</taxon>
        <taxon>Opuntia</taxon>
    </lineage>
</organism>
<name>A0A7C9A9N8_OPUST</name>
<evidence type="ECO:0000256" key="1">
    <source>
        <dbReference type="SAM" id="MobiDB-lite"/>
    </source>
</evidence>
<dbReference type="AlphaFoldDB" id="A0A7C9A9N8"/>